<comment type="subcellular location">
    <subcellularLocation>
        <location evidence="1">Secreted</location>
    </subcellularLocation>
</comment>
<dbReference type="PROSITE" id="PS00330">
    <property type="entry name" value="HEMOLYSIN_CALCIUM"/>
    <property type="match status" value="5"/>
</dbReference>
<keyword evidence="3" id="KW-0106">Calcium</keyword>
<sequence>MAVINGTSGADTLIGTAGDDQIRGLAGDDILNGGDGNDLLIGGTGADQLIGGAGIDTASYEDDVSGNGVTLNLKTGEHTGIAKGDTFSSIEIFKGTAYSDVFVASASAETFDGSGGFDRVDYSTSAQAINITMTNATSGTGVGGDAQGDVLTNMEVITGTAYNDVFNLSLGTTTIYGGQGNDVYVVNGTAAPSLFEYAGGGDDEIRTNQSRMTLAAEIERLTYTGSGNFTGYGNTGDNIIIGGAGNDLLIGGAGADQLIGGAGTDTASYEDSVSGGVTLNLKTGEHTGIAKGDTFSGIEVFKGTAYSDVFVASASAETFDGSGGFDRVDYSTSAQAINITMSNATSGTGVGGDAQGDVLTNMEVITGTAYNDVFNLSLGTTTIYGGQGNDVYVVNGTAAPSLFEYAGGGDDEIRTNQSRMTLATEIERLTYTGSGNFTGYGNAGNNIIAGGAGNDLLIGGAGADQLIGGAGIDTASYEDDVSGNGVTLNLKTGEHTGIAKGDTFSGIEIFKGTAYSDVFVASASAETFDGSGGFDRVDYSTSAQAINITMTNATSGTGVGGDAQGDVLTNMEVITGTAYNDVFNLSLGTTTIYGGQGNDVYVVNGTAAPSLFEYAGGGDDEIRTNQSQMSLAAEIERLTYTGTGNFTGYGNAIDNVITGGAGNDIFLGGDGGDTFNGGDGIDTVSYNDSRITGVTINLKTGVHTGIAKGDVFNSIEKFVGSMQDDIFVGTGAADNFDGGAGRDTVSFALEDSAITLDLTKPFTGAAAGDTYTSIEVFEGTAFNDTFIGGAGADTFIGGGGADFIDGGAGLNDMASYTTSSAAVQLDLQAGTANGGDATGDVLVNIESLHGSEFDDTLAGSSGSNQLYGGGGNDWVYGGDGDDFIVGGKYEPASLNGPSHDGPAEADQLFGGNGNDTILSANNDTGTVIHGDAGDDSITVYHGTAYGDEGNDKLTGTGSDYQLFGGAGADQLTLSGSGYAYGGEGGDTYIVLSTSTVLIKDDGLTGNDLVKLQNIQSFQDVVIKTDGTSSYIFSAAALNAGNEHPAVVLQDWYAGSSTIESFQTANGDTFTIPA</sequence>
<dbReference type="PRINTS" id="PR00313">
    <property type="entry name" value="CABNDNGRPT"/>
</dbReference>
<dbReference type="EMBL" id="JACAQA010000017">
    <property type="protein sequence ID" value="NWB87132.1"/>
    <property type="molecule type" value="Genomic_DNA"/>
</dbReference>
<organism evidence="4 5">
    <name type="scientific">Pseudomonas gingeri</name>
    <dbReference type="NCBI Taxonomy" id="117681"/>
    <lineage>
        <taxon>Bacteria</taxon>
        <taxon>Pseudomonadati</taxon>
        <taxon>Pseudomonadota</taxon>
        <taxon>Gammaproteobacteria</taxon>
        <taxon>Pseudomonadales</taxon>
        <taxon>Pseudomonadaceae</taxon>
        <taxon>Pseudomonas</taxon>
    </lineage>
</organism>
<dbReference type="GO" id="GO:0005576">
    <property type="term" value="C:extracellular region"/>
    <property type="evidence" value="ECO:0007669"/>
    <property type="project" value="UniProtKB-SubCell"/>
</dbReference>
<evidence type="ECO:0000313" key="5">
    <source>
        <dbReference type="Proteomes" id="UP000522864"/>
    </source>
</evidence>
<dbReference type="PANTHER" id="PTHR38340">
    <property type="entry name" value="S-LAYER PROTEIN"/>
    <property type="match status" value="1"/>
</dbReference>
<dbReference type="GO" id="GO:0005509">
    <property type="term" value="F:calcium ion binding"/>
    <property type="evidence" value="ECO:0007669"/>
    <property type="project" value="InterPro"/>
</dbReference>
<dbReference type="Pfam" id="PF00353">
    <property type="entry name" value="HemolysinCabind"/>
    <property type="match status" value="15"/>
</dbReference>
<dbReference type="RefSeq" id="WP_177102083.1">
    <property type="nucleotide sequence ID" value="NZ_JACAQA010000017.1"/>
</dbReference>
<dbReference type="InterPro" id="IPR011049">
    <property type="entry name" value="Serralysin-like_metalloprot_C"/>
</dbReference>
<comment type="caution">
    <text evidence="4">The sequence shown here is derived from an EMBL/GenBank/DDBJ whole genome shotgun (WGS) entry which is preliminary data.</text>
</comment>
<dbReference type="Gene3D" id="2.160.20.160">
    <property type="match status" value="1"/>
</dbReference>
<evidence type="ECO:0000256" key="3">
    <source>
        <dbReference type="ARBA" id="ARBA00022837"/>
    </source>
</evidence>
<dbReference type="InterPro" id="IPR001343">
    <property type="entry name" value="Hemolysn_Ca-bd"/>
</dbReference>
<protein>
    <submittedName>
        <fullName evidence="4">Calcium-binding protein</fullName>
    </submittedName>
</protein>
<dbReference type="AlphaFoldDB" id="A0A7Y7WV41"/>
<gene>
    <name evidence="4" type="ORF">HX830_19845</name>
</gene>
<accession>A0A7Y7WV41</accession>
<evidence type="ECO:0000256" key="2">
    <source>
        <dbReference type="ARBA" id="ARBA00022525"/>
    </source>
</evidence>
<evidence type="ECO:0000313" key="4">
    <source>
        <dbReference type="EMBL" id="NWB87132.1"/>
    </source>
</evidence>
<name>A0A7Y7WV41_9PSED</name>
<dbReference type="Proteomes" id="UP000522864">
    <property type="component" value="Unassembled WGS sequence"/>
</dbReference>
<keyword evidence="2" id="KW-0964">Secreted</keyword>
<dbReference type="PANTHER" id="PTHR38340:SF1">
    <property type="entry name" value="S-LAYER PROTEIN"/>
    <property type="match status" value="1"/>
</dbReference>
<dbReference type="InterPro" id="IPR050557">
    <property type="entry name" value="RTX_toxin/Mannuronan_C5-epim"/>
</dbReference>
<dbReference type="InterPro" id="IPR018511">
    <property type="entry name" value="Hemolysin-typ_Ca-bd_CS"/>
</dbReference>
<reference evidence="4 5" key="1">
    <citation type="submission" date="2020-04" db="EMBL/GenBank/DDBJ databases">
        <title>Molecular characterization of pseudomonads from Agaricus bisporus reveal novel blotch 2 pathogens in Western Europe.</title>
        <authorList>
            <person name="Taparia T."/>
            <person name="Krijger M."/>
            <person name="Haynes E."/>
            <person name="Elpinstone J.G."/>
            <person name="Noble R."/>
            <person name="Van Der Wolf J."/>
        </authorList>
    </citation>
    <scope>NUCLEOTIDE SEQUENCE [LARGE SCALE GENOMIC DNA]</scope>
    <source>
        <strain evidence="4 5">G9001</strain>
    </source>
</reference>
<evidence type="ECO:0000256" key="1">
    <source>
        <dbReference type="ARBA" id="ARBA00004613"/>
    </source>
</evidence>
<proteinExistence type="predicted"/>
<dbReference type="SUPFAM" id="SSF51120">
    <property type="entry name" value="beta-Roll"/>
    <property type="match status" value="7"/>
</dbReference>
<dbReference type="Gene3D" id="2.150.10.10">
    <property type="entry name" value="Serralysin-like metalloprotease, C-terminal"/>
    <property type="match status" value="9"/>
</dbReference>